<keyword evidence="6 7" id="KW-0012">Acyltransferase</keyword>
<dbReference type="Proteomes" id="UP001165648">
    <property type="component" value="Unassembled WGS sequence"/>
</dbReference>
<dbReference type="Pfam" id="PF03279">
    <property type="entry name" value="Lip_A_acyltrans"/>
    <property type="match status" value="1"/>
</dbReference>
<gene>
    <name evidence="7" type="ORF">NQF64_03070</name>
</gene>
<dbReference type="CDD" id="cd07984">
    <property type="entry name" value="LPLAT_LABLAT-like"/>
    <property type="match status" value="1"/>
</dbReference>
<evidence type="ECO:0000313" key="7">
    <source>
        <dbReference type="EMBL" id="MCX5614231.1"/>
    </source>
</evidence>
<dbReference type="GO" id="GO:0016746">
    <property type="term" value="F:acyltransferase activity"/>
    <property type="evidence" value="ECO:0007669"/>
    <property type="project" value="UniProtKB-KW"/>
</dbReference>
<evidence type="ECO:0000313" key="8">
    <source>
        <dbReference type="Proteomes" id="UP001165648"/>
    </source>
</evidence>
<dbReference type="InterPro" id="IPR004960">
    <property type="entry name" value="LipA_acyltrans"/>
</dbReference>
<dbReference type="EMBL" id="JANIDW010000001">
    <property type="protein sequence ID" value="MCX5614231.1"/>
    <property type="molecule type" value="Genomic_DNA"/>
</dbReference>
<evidence type="ECO:0000256" key="1">
    <source>
        <dbReference type="ARBA" id="ARBA00004533"/>
    </source>
</evidence>
<protein>
    <submittedName>
        <fullName evidence="7">Lauroyl acyltransferase</fullName>
    </submittedName>
</protein>
<keyword evidence="4" id="KW-0808">Transferase</keyword>
<dbReference type="RefSeq" id="WP_266106418.1">
    <property type="nucleotide sequence ID" value="NZ_JANIDW010000001.1"/>
</dbReference>
<evidence type="ECO:0000256" key="5">
    <source>
        <dbReference type="ARBA" id="ARBA00023136"/>
    </source>
</evidence>
<comment type="subcellular location">
    <subcellularLocation>
        <location evidence="1">Cell inner membrane</location>
    </subcellularLocation>
</comment>
<comment type="caution">
    <text evidence="7">The sequence shown here is derived from an EMBL/GenBank/DDBJ whole genome shotgun (WGS) entry which is preliminary data.</text>
</comment>
<keyword evidence="3" id="KW-0997">Cell inner membrane</keyword>
<reference evidence="7 8" key="1">
    <citation type="submission" date="2022-07" db="EMBL/GenBank/DDBJ databases">
        <title>Bombella genomes.</title>
        <authorList>
            <person name="Harer L."/>
            <person name="Styblova S."/>
            <person name="Ehrmann M."/>
        </authorList>
    </citation>
    <scope>NUCLEOTIDE SEQUENCE [LARGE SCALE GENOMIC DNA]</scope>
    <source>
        <strain evidence="7 8">TMW 2.2558</strain>
    </source>
</reference>
<evidence type="ECO:0000256" key="4">
    <source>
        <dbReference type="ARBA" id="ARBA00022679"/>
    </source>
</evidence>
<dbReference type="PANTHER" id="PTHR30606:SF9">
    <property type="entry name" value="LIPID A BIOSYNTHESIS LAUROYLTRANSFERASE"/>
    <property type="match status" value="1"/>
</dbReference>
<evidence type="ECO:0000256" key="2">
    <source>
        <dbReference type="ARBA" id="ARBA00022475"/>
    </source>
</evidence>
<keyword evidence="8" id="KW-1185">Reference proteome</keyword>
<keyword evidence="2" id="KW-1003">Cell membrane</keyword>
<organism evidence="7 8">
    <name type="scientific">Bombella saccharophila</name>
    <dbReference type="NCBI Taxonomy" id="2967338"/>
    <lineage>
        <taxon>Bacteria</taxon>
        <taxon>Pseudomonadati</taxon>
        <taxon>Pseudomonadota</taxon>
        <taxon>Alphaproteobacteria</taxon>
        <taxon>Acetobacterales</taxon>
        <taxon>Acetobacteraceae</taxon>
        <taxon>Bombella</taxon>
    </lineage>
</organism>
<dbReference type="PANTHER" id="PTHR30606">
    <property type="entry name" value="LIPID A BIOSYNTHESIS LAUROYL ACYLTRANSFERASE"/>
    <property type="match status" value="1"/>
</dbReference>
<evidence type="ECO:0000256" key="6">
    <source>
        <dbReference type="ARBA" id="ARBA00023315"/>
    </source>
</evidence>
<keyword evidence="5" id="KW-0472">Membrane</keyword>
<accession>A0ABT3WB81</accession>
<proteinExistence type="predicted"/>
<sequence>MKTHLEAWSLRGLLWCFGKLSPGFASTLGGRVARYIGRFLPSSRVAMVNLQRAFPAMSAVERNTILANCWENLGRTFAELPHLATLPAHPDNGPGWYVLNEHILHHARMQQRPILFFSGHLGNWELMPLVVARYGLAFSPFYRAPNNPLVDRLLCHLRRKLINEPVQFFPKGKEGALEAIRHLAKGGHLGVLGDQKMNDGIEVSFFGHPTMTAPATAALALRFNALIVTGRVWRDGPARLTLEVCSCLDPHMMVPPSSSRQEKIRHLTQHLNDQLESWITERPSDWLWLHRRWEKKYYR</sequence>
<name>A0ABT3WB81_9PROT</name>
<evidence type="ECO:0000256" key="3">
    <source>
        <dbReference type="ARBA" id="ARBA00022519"/>
    </source>
</evidence>